<proteinExistence type="predicted"/>
<reference evidence="2" key="2">
    <citation type="submission" date="2021-08" db="EMBL/GenBank/DDBJ databases">
        <authorList>
            <person name="Tani A."/>
            <person name="Ola A."/>
            <person name="Ogura Y."/>
            <person name="Katsura K."/>
            <person name="Hayashi T."/>
        </authorList>
    </citation>
    <scope>NUCLEOTIDE SEQUENCE</scope>
    <source>
        <strain evidence="2">DSM 19015</strain>
    </source>
</reference>
<protein>
    <submittedName>
        <fullName evidence="2">Uncharacterized protein</fullName>
    </submittedName>
</protein>
<feature type="compositionally biased region" description="Polar residues" evidence="1">
    <location>
        <begin position="118"/>
        <end position="127"/>
    </location>
</feature>
<keyword evidence="3" id="KW-1185">Reference proteome</keyword>
<feature type="region of interest" description="Disordered" evidence="1">
    <location>
        <begin position="103"/>
        <end position="127"/>
    </location>
</feature>
<evidence type="ECO:0000256" key="1">
    <source>
        <dbReference type="SAM" id="MobiDB-lite"/>
    </source>
</evidence>
<evidence type="ECO:0000313" key="2">
    <source>
        <dbReference type="EMBL" id="GJD97875.1"/>
    </source>
</evidence>
<accession>A0ABQ4S875</accession>
<dbReference type="EMBL" id="BPQP01000121">
    <property type="protein sequence ID" value="GJD97875.1"/>
    <property type="molecule type" value="Genomic_DNA"/>
</dbReference>
<reference evidence="2" key="1">
    <citation type="journal article" date="2021" name="Front. Microbiol.">
        <title>Comprehensive Comparative Genomics and Phenotyping of Methylobacterium Species.</title>
        <authorList>
            <person name="Alessa O."/>
            <person name="Ogura Y."/>
            <person name="Fujitani Y."/>
            <person name="Takami H."/>
            <person name="Hayashi T."/>
            <person name="Sahin N."/>
            <person name="Tani A."/>
        </authorList>
    </citation>
    <scope>NUCLEOTIDE SEQUENCE</scope>
    <source>
        <strain evidence="2">DSM 19015</strain>
    </source>
</reference>
<evidence type="ECO:0000313" key="3">
    <source>
        <dbReference type="Proteomes" id="UP001055125"/>
    </source>
</evidence>
<comment type="caution">
    <text evidence="2">The sequence shown here is derived from an EMBL/GenBank/DDBJ whole genome shotgun (WGS) entry which is preliminary data.</text>
</comment>
<gene>
    <name evidence="2" type="ORF">OCOJLMKI_5114</name>
</gene>
<name>A0ABQ4S875_9HYPH</name>
<dbReference type="Proteomes" id="UP001055125">
    <property type="component" value="Unassembled WGS sequence"/>
</dbReference>
<sequence>MGPLSAQDAMTMSGRQTYTITALAGPNLAGRRRPKGPTIELTPAEAEYELRAGTIVAADQPLPAPTVAPAVQLTDTITLTRNGAPREVLVSDFVALLRAELGSAEPPEPSVGLDLSAPLSTDNLPVS</sequence>
<organism evidence="2 3">
    <name type="scientific">Methylobacterium iners</name>
    <dbReference type="NCBI Taxonomy" id="418707"/>
    <lineage>
        <taxon>Bacteria</taxon>
        <taxon>Pseudomonadati</taxon>
        <taxon>Pseudomonadota</taxon>
        <taxon>Alphaproteobacteria</taxon>
        <taxon>Hyphomicrobiales</taxon>
        <taxon>Methylobacteriaceae</taxon>
        <taxon>Methylobacterium</taxon>
    </lineage>
</organism>